<keyword evidence="4 6" id="KW-1133">Transmembrane helix</keyword>
<keyword evidence="3 6" id="KW-0812">Transmembrane</keyword>
<comment type="similarity">
    <text evidence="2 6">Belongs to the 4-toluene sulfonate uptake permease (TSUP) (TC 2.A.102) family.</text>
</comment>
<protein>
    <recommendedName>
        <fullName evidence="6">Probable membrane transporter protein</fullName>
    </recommendedName>
</protein>
<evidence type="ECO:0000256" key="3">
    <source>
        <dbReference type="ARBA" id="ARBA00022692"/>
    </source>
</evidence>
<evidence type="ECO:0000313" key="9">
    <source>
        <dbReference type="Proteomes" id="UP001210609"/>
    </source>
</evidence>
<feature type="transmembrane region" description="Helical" evidence="6">
    <location>
        <begin position="296"/>
        <end position="326"/>
    </location>
</feature>
<dbReference type="EMBL" id="CP114202">
    <property type="protein sequence ID" value="WAT98490.1"/>
    <property type="molecule type" value="Genomic_DNA"/>
</dbReference>
<evidence type="ECO:0000256" key="5">
    <source>
        <dbReference type="ARBA" id="ARBA00023136"/>
    </source>
</evidence>
<feature type="compositionally biased region" description="Basic and acidic residues" evidence="7">
    <location>
        <begin position="126"/>
        <end position="138"/>
    </location>
</feature>
<evidence type="ECO:0000256" key="2">
    <source>
        <dbReference type="ARBA" id="ARBA00009142"/>
    </source>
</evidence>
<evidence type="ECO:0000256" key="6">
    <source>
        <dbReference type="RuleBase" id="RU363041"/>
    </source>
</evidence>
<keyword evidence="9" id="KW-1185">Reference proteome</keyword>
<evidence type="ECO:0000256" key="1">
    <source>
        <dbReference type="ARBA" id="ARBA00004141"/>
    </source>
</evidence>
<keyword evidence="5 6" id="KW-0472">Membrane</keyword>
<feature type="transmembrane region" description="Helical" evidence="6">
    <location>
        <begin position="332"/>
        <end position="350"/>
    </location>
</feature>
<feature type="transmembrane region" description="Helical" evidence="6">
    <location>
        <begin position="388"/>
        <end position="409"/>
    </location>
</feature>
<proteinExistence type="inferred from homology"/>
<dbReference type="InterPro" id="IPR002781">
    <property type="entry name" value="TM_pro_TauE-like"/>
</dbReference>
<evidence type="ECO:0000313" key="8">
    <source>
        <dbReference type="EMBL" id="WAT98490.1"/>
    </source>
</evidence>
<reference evidence="8 9" key="1">
    <citation type="submission" date="2022-12" db="EMBL/GenBank/DDBJ databases">
        <authorList>
            <person name="Ruckert C."/>
            <person name="Busche T."/>
            <person name="Kalinowski J."/>
            <person name="Wittmann C."/>
        </authorList>
    </citation>
    <scope>NUCLEOTIDE SEQUENCE [LARGE SCALE GENOMIC DNA]</scope>
    <source>
        <strain evidence="8 9">DSM 40555</strain>
    </source>
</reference>
<evidence type="ECO:0000256" key="4">
    <source>
        <dbReference type="ARBA" id="ARBA00022989"/>
    </source>
</evidence>
<feature type="transmembrane region" description="Helical" evidence="6">
    <location>
        <begin position="71"/>
        <end position="89"/>
    </location>
</feature>
<organism evidence="8 9">
    <name type="scientific">Streptomyces nigrescens</name>
    <dbReference type="NCBI Taxonomy" id="1920"/>
    <lineage>
        <taxon>Bacteria</taxon>
        <taxon>Bacillati</taxon>
        <taxon>Actinomycetota</taxon>
        <taxon>Actinomycetes</taxon>
        <taxon>Kitasatosporales</taxon>
        <taxon>Streptomycetaceae</taxon>
        <taxon>Streptomyces</taxon>
    </lineage>
</organism>
<feature type="compositionally biased region" description="Polar residues" evidence="7">
    <location>
        <begin position="250"/>
        <end position="265"/>
    </location>
</feature>
<gene>
    <name evidence="8" type="ORF">STRLI_004558</name>
</gene>
<accession>A0ABY7IL79</accession>
<sequence length="413" mass="41913">MSVLVALTVLPCGLLIGLLLGALGGGGSVLAVPALVYLLGQSPHEATAGALVVVTVGAVTGLLCHGRAGRVRWAAGAAFGALGTAGSYLGSRWSAALDPTVLMAAFAGLLLVVAAMLVTRGRRERRAAEGVRPLRDPAESSPLREAAETVPLRESAETGALRDAPEEAVPLREPVETASLPEPGESVPLPGPGESVPLWGPADPLSSQEPAKKPVSQEPTERPSSQDLAEKTPTQGPAEKPCPQEPTEGPPSQNSTETPSPQDPTGTVPLRDTPGPASSGDPGGGARRMPLRPGRFVVTASAVGLLTGFFGVGGGFVVVPALTLVLGLEMPVAIGTSLLVILINSLTALGTRAGTGALDWPLLAAFAACAALGSHLGNRLTNRLRPQVLATAFACLVTVLAVTMAATALPRLW</sequence>
<dbReference type="PANTHER" id="PTHR43701:SF2">
    <property type="entry name" value="MEMBRANE TRANSPORTER PROTEIN YJNA-RELATED"/>
    <property type="match status" value="1"/>
</dbReference>
<feature type="region of interest" description="Disordered" evidence="7">
    <location>
        <begin position="125"/>
        <end position="290"/>
    </location>
</feature>
<feature type="compositionally biased region" description="Polar residues" evidence="7">
    <location>
        <begin position="222"/>
        <end position="235"/>
    </location>
</feature>
<feature type="transmembrane region" description="Helical" evidence="6">
    <location>
        <begin position="47"/>
        <end position="64"/>
    </location>
</feature>
<evidence type="ECO:0000256" key="7">
    <source>
        <dbReference type="SAM" id="MobiDB-lite"/>
    </source>
</evidence>
<feature type="transmembrane region" description="Helical" evidence="6">
    <location>
        <begin position="101"/>
        <end position="119"/>
    </location>
</feature>
<dbReference type="Pfam" id="PF01925">
    <property type="entry name" value="TauE"/>
    <property type="match status" value="2"/>
</dbReference>
<dbReference type="Proteomes" id="UP001210609">
    <property type="component" value="Chromosome"/>
</dbReference>
<dbReference type="PANTHER" id="PTHR43701">
    <property type="entry name" value="MEMBRANE TRANSPORTER PROTEIN MJ0441-RELATED"/>
    <property type="match status" value="1"/>
</dbReference>
<name>A0ABY7IL79_STRNI</name>
<dbReference type="InterPro" id="IPR051598">
    <property type="entry name" value="TSUP/Inactive_protease-like"/>
</dbReference>
<feature type="compositionally biased region" description="Basic and acidic residues" evidence="7">
    <location>
        <begin position="163"/>
        <end position="175"/>
    </location>
</feature>
<dbReference type="RefSeq" id="WP_229838339.1">
    <property type="nucleotide sequence ID" value="NZ_BLIP01000001.1"/>
</dbReference>
<keyword evidence="6" id="KW-1003">Cell membrane</keyword>
<comment type="subcellular location">
    <subcellularLocation>
        <location evidence="6">Cell membrane</location>
        <topology evidence="6">Multi-pass membrane protein</topology>
    </subcellularLocation>
    <subcellularLocation>
        <location evidence="1">Membrane</location>
        <topology evidence="1">Multi-pass membrane protein</topology>
    </subcellularLocation>
</comment>